<sequence length="111" mass="11260">MDCLMKEQLSSAVPPDSVQSDRTAGGPSDLEVGSQGTNQSAVSVPKAQVTSTTLDVAAPSTVPSSTSEPASISRRELGDDPDVLVSPHLRTITQSVGVPVSSSTSSGHVEA</sequence>
<feature type="compositionally biased region" description="Low complexity" evidence="1">
    <location>
        <begin position="95"/>
        <end position="111"/>
    </location>
</feature>
<dbReference type="AlphaFoldDB" id="A0A5K3FT57"/>
<organism evidence="2">
    <name type="scientific">Mesocestoides corti</name>
    <name type="common">Flatworm</name>
    <dbReference type="NCBI Taxonomy" id="53468"/>
    <lineage>
        <taxon>Eukaryota</taxon>
        <taxon>Metazoa</taxon>
        <taxon>Spiralia</taxon>
        <taxon>Lophotrochozoa</taxon>
        <taxon>Platyhelminthes</taxon>
        <taxon>Cestoda</taxon>
        <taxon>Eucestoda</taxon>
        <taxon>Cyclophyllidea</taxon>
        <taxon>Mesocestoididae</taxon>
        <taxon>Mesocestoides</taxon>
    </lineage>
</organism>
<evidence type="ECO:0000256" key="1">
    <source>
        <dbReference type="SAM" id="MobiDB-lite"/>
    </source>
</evidence>
<dbReference type="WBParaSite" id="MCU_010320-RA">
    <property type="protein sequence ID" value="MCU_010320-RA"/>
    <property type="gene ID" value="MCU_010320"/>
</dbReference>
<feature type="region of interest" description="Disordered" evidence="1">
    <location>
        <begin position="1"/>
        <end position="111"/>
    </location>
</feature>
<feature type="compositionally biased region" description="Polar residues" evidence="1">
    <location>
        <begin position="34"/>
        <end position="54"/>
    </location>
</feature>
<protein>
    <submittedName>
        <fullName evidence="2">Flocculation protein FLO11-like</fullName>
    </submittedName>
</protein>
<feature type="compositionally biased region" description="Polar residues" evidence="1">
    <location>
        <begin position="61"/>
        <end position="70"/>
    </location>
</feature>
<name>A0A5K3FT57_MESCO</name>
<evidence type="ECO:0000313" key="2">
    <source>
        <dbReference type="WBParaSite" id="MCU_010320-RA"/>
    </source>
</evidence>
<accession>A0A5K3FT57</accession>
<reference evidence="2" key="1">
    <citation type="submission" date="2019-11" db="UniProtKB">
        <authorList>
            <consortium name="WormBaseParasite"/>
        </authorList>
    </citation>
    <scope>IDENTIFICATION</scope>
</reference>
<proteinExistence type="predicted"/>